<sequence length="137" mass="15875">MLLSIQFIIELYNEHIYLHALSKNHQHNYVYTLVIANSATNRHYSGILNSFENDGISWRVKRTHIVVNKVNKYILNYLLGISHGFVLTKPLSDGCKSHSLITRSRTLQRYFGYSKVSSPFPKMVESHGRSNASYCRR</sequence>
<name>A0A915ZIW7_9GLOM</name>
<gene>
    <name evidence="1" type="ORF">CHRIB12_LOCUS16504</name>
</gene>
<dbReference type="Proteomes" id="UP000684084">
    <property type="component" value="Unassembled WGS sequence"/>
</dbReference>
<organism evidence="1 2">
    <name type="scientific">Rhizophagus irregularis</name>
    <dbReference type="NCBI Taxonomy" id="588596"/>
    <lineage>
        <taxon>Eukaryota</taxon>
        <taxon>Fungi</taxon>
        <taxon>Fungi incertae sedis</taxon>
        <taxon>Mucoromycota</taxon>
        <taxon>Glomeromycotina</taxon>
        <taxon>Glomeromycetes</taxon>
        <taxon>Glomerales</taxon>
        <taxon>Glomeraceae</taxon>
        <taxon>Rhizophagus</taxon>
    </lineage>
</organism>
<reference evidence="1" key="1">
    <citation type="submission" date="2020-05" db="EMBL/GenBank/DDBJ databases">
        <authorList>
            <person name="Rincon C."/>
            <person name="Sanders R I."/>
            <person name="Robbins C."/>
            <person name="Chaturvedi A."/>
        </authorList>
    </citation>
    <scope>NUCLEOTIDE SEQUENCE</scope>
    <source>
        <strain evidence="1">CHB12</strain>
    </source>
</reference>
<accession>A0A915ZIW7</accession>
<protein>
    <submittedName>
        <fullName evidence="1">Uncharacterized protein</fullName>
    </submittedName>
</protein>
<evidence type="ECO:0000313" key="1">
    <source>
        <dbReference type="EMBL" id="CAB5379172.1"/>
    </source>
</evidence>
<comment type="caution">
    <text evidence="1">The sequence shown here is derived from an EMBL/GenBank/DDBJ whole genome shotgun (WGS) entry which is preliminary data.</text>
</comment>
<dbReference type="EMBL" id="CAGKOT010000040">
    <property type="protein sequence ID" value="CAB5379172.1"/>
    <property type="molecule type" value="Genomic_DNA"/>
</dbReference>
<evidence type="ECO:0000313" key="2">
    <source>
        <dbReference type="Proteomes" id="UP000684084"/>
    </source>
</evidence>
<proteinExistence type="predicted"/>
<dbReference type="AlphaFoldDB" id="A0A915ZIW7"/>